<evidence type="ECO:0000256" key="1">
    <source>
        <dbReference type="SAM" id="MobiDB-lite"/>
    </source>
</evidence>
<gene>
    <name evidence="2" type="ORF">ECRASSUSDP1_LOCUS12766</name>
</gene>
<reference evidence="2" key="1">
    <citation type="submission" date="2023-07" db="EMBL/GenBank/DDBJ databases">
        <authorList>
            <consortium name="AG Swart"/>
            <person name="Singh M."/>
            <person name="Singh A."/>
            <person name="Seah K."/>
            <person name="Emmerich C."/>
        </authorList>
    </citation>
    <scope>NUCLEOTIDE SEQUENCE</scope>
    <source>
        <strain evidence="2">DP1</strain>
    </source>
</reference>
<feature type="compositionally biased region" description="Basic and acidic residues" evidence="1">
    <location>
        <begin position="134"/>
        <end position="155"/>
    </location>
</feature>
<name>A0AAD1XG79_EUPCR</name>
<dbReference type="PANTHER" id="PTHR46069">
    <property type="entry name" value="TUBULIN TYROSINE LIGASE"/>
    <property type="match status" value="1"/>
</dbReference>
<feature type="region of interest" description="Disordered" evidence="1">
    <location>
        <begin position="113"/>
        <end position="165"/>
    </location>
</feature>
<protein>
    <recommendedName>
        <fullName evidence="4">Tubulin-tyrosine ligase family protein</fullName>
    </recommendedName>
</protein>
<accession>A0AAD1XG79</accession>
<dbReference type="Gene3D" id="3.30.470.20">
    <property type="entry name" value="ATP-grasp fold, B domain"/>
    <property type="match status" value="1"/>
</dbReference>
<feature type="region of interest" description="Disordered" evidence="1">
    <location>
        <begin position="15"/>
        <end position="59"/>
    </location>
</feature>
<proteinExistence type="predicted"/>
<dbReference type="AlphaFoldDB" id="A0AAD1XG79"/>
<dbReference type="PROSITE" id="PS51221">
    <property type="entry name" value="TTL"/>
    <property type="match status" value="1"/>
</dbReference>
<feature type="compositionally biased region" description="Polar residues" evidence="1">
    <location>
        <begin position="156"/>
        <end position="165"/>
    </location>
</feature>
<dbReference type="SUPFAM" id="SSF56059">
    <property type="entry name" value="Glutathione synthetase ATP-binding domain-like"/>
    <property type="match status" value="1"/>
</dbReference>
<feature type="region of interest" description="Disordered" evidence="1">
    <location>
        <begin position="76"/>
        <end position="101"/>
    </location>
</feature>
<keyword evidence="3" id="KW-1185">Reference proteome</keyword>
<evidence type="ECO:0000313" key="2">
    <source>
        <dbReference type="EMBL" id="CAI2371443.1"/>
    </source>
</evidence>
<dbReference type="PANTHER" id="PTHR46069:SF1">
    <property type="entry name" value="CHROMOSOME UNDETERMINED SCAFFOLD_125, WHOLE GENOME SHOTGUN SEQUENCE"/>
    <property type="match status" value="1"/>
</dbReference>
<sequence>MKDLGIDSTLLPEIPQTRKAKGLKKPFGVSSFSSTQEIKSFRNPLKKSQKRVTGHRVTSSQYNIKDDQFYNTSQLDNGFSGIRKTNKPQYVKDGSDQTPLPELNRIDRRYHSKNSKFLKETESASYKKRVSSRKSRENYQTEKEKKYLRDNKSENQHLGSTRSSNYPELNLANEIVLMKNYKDINNDYNFNDASSYNISMKYKFGMRNTLAKSPCSITPKEQSKFHVVDLNKIRLDIKGLPSYKPADVTQRGLCGSLPPSITDRTAHAENRISKEREAIRETLALKVAKNSLNMTADKFAKPQRERSTENLDSMHDMNISGEKYQIKPKYDIEAVDLDKVDLETLLKKEPIQIKTLQKSRSKLKDIKLKPTTKSEYNAVLDFKKKDSRYQEIAKKFKLEKRNHSIPKNEVSSKKVSNEDLLTPKKSKRARLKQKLSFTSTPKYNELKLISKEFSLVKKLKKTNSSSSDDLNPITFKQGKMKFAKQKQMLFKPPSSTAEEDLQNAISQDITVNEAFDLYNQFLNQTFKRKTPLKSSNKDPVKLYISELASCMNIYMPACQINDLLFKNREFSDKIKERMSRFVWSIINKSNNLEIVPQKLSSNGNSNLYGFKVGPGNNSFIIRRLMTEKWWWNVYDKQTGISPNFRWTQWRNNKITKKILTTEEFNEKKAEECIFATENPAMKRVNSTDIQVYNRLENNYHLSNKKALFINMKAYYTSISGDEQHVFKYLPVTFHIKDGLQDTEFGKFTDYYNEQERIREENSLKIKELKEEGKSSEAKKIKKTRNVWIIKPGENTNRGTGIMVSKEMCEIQELCDNKSNKSNKTCIIQKYIEYPLLIHKRKFDIRMFMMITSINGCMKGYFYKDGYLRTSCKEFSLANLSNRMIHLTNDAIQKKDEEYGKYENSNKISYEDFQKYIDTYYSSSNINFKKDILPKAKVIVQDTVKAVFNKIDPKRKQASFEIFGYDFMLDEDFNLSLIEVNTNPCLDQPCPLLARMIPHMLQNALWIGVDPLFPFPDHDGTPKKGLMSDMALQNKFELIFDELQDKKELESLIQQQKFTNEVIVEIDEEGEGELDEMSDEDDY</sequence>
<evidence type="ECO:0000313" key="3">
    <source>
        <dbReference type="Proteomes" id="UP001295684"/>
    </source>
</evidence>
<dbReference type="Proteomes" id="UP001295684">
    <property type="component" value="Unassembled WGS sequence"/>
</dbReference>
<dbReference type="EMBL" id="CAMPGE010012683">
    <property type="protein sequence ID" value="CAI2371443.1"/>
    <property type="molecule type" value="Genomic_DNA"/>
</dbReference>
<comment type="caution">
    <text evidence="2">The sequence shown here is derived from an EMBL/GenBank/DDBJ whole genome shotgun (WGS) entry which is preliminary data.</text>
</comment>
<organism evidence="2 3">
    <name type="scientific">Euplotes crassus</name>
    <dbReference type="NCBI Taxonomy" id="5936"/>
    <lineage>
        <taxon>Eukaryota</taxon>
        <taxon>Sar</taxon>
        <taxon>Alveolata</taxon>
        <taxon>Ciliophora</taxon>
        <taxon>Intramacronucleata</taxon>
        <taxon>Spirotrichea</taxon>
        <taxon>Hypotrichia</taxon>
        <taxon>Euplotida</taxon>
        <taxon>Euplotidae</taxon>
        <taxon>Moneuplotes</taxon>
    </lineage>
</organism>
<feature type="compositionally biased region" description="Basic residues" evidence="1">
    <location>
        <begin position="44"/>
        <end position="54"/>
    </location>
</feature>
<dbReference type="InterPro" id="IPR004344">
    <property type="entry name" value="TTL/TTLL_fam"/>
</dbReference>
<evidence type="ECO:0008006" key="4">
    <source>
        <dbReference type="Google" id="ProtNLM"/>
    </source>
</evidence>
<dbReference type="Pfam" id="PF03133">
    <property type="entry name" value="TTL"/>
    <property type="match status" value="1"/>
</dbReference>